<dbReference type="PANTHER" id="PTHR43592">
    <property type="entry name" value="CAAX AMINO TERMINAL PROTEASE"/>
    <property type="match status" value="1"/>
</dbReference>
<feature type="domain" description="CAAX prenyl protease 2/Lysostaphin resistance protein A-like" evidence="2">
    <location>
        <begin position="89"/>
        <end position="179"/>
    </location>
</feature>
<feature type="transmembrane region" description="Helical" evidence="1">
    <location>
        <begin position="141"/>
        <end position="160"/>
    </location>
</feature>
<keyword evidence="3" id="KW-0645">Protease</keyword>
<dbReference type="PANTHER" id="PTHR43592:SF15">
    <property type="entry name" value="CAAX AMINO TERMINAL PROTEASE FAMILY PROTEIN"/>
    <property type="match status" value="1"/>
</dbReference>
<keyword evidence="1" id="KW-0472">Membrane</keyword>
<dbReference type="InterPro" id="IPR003675">
    <property type="entry name" value="Rce1/LyrA-like_dom"/>
</dbReference>
<comment type="caution">
    <text evidence="3">The sequence shown here is derived from an EMBL/GenBank/DDBJ whole genome shotgun (WGS) entry which is preliminary data.</text>
</comment>
<dbReference type="EMBL" id="BRLH01000011">
    <property type="protein sequence ID" value="GKX57073.1"/>
    <property type="molecule type" value="Genomic_DNA"/>
</dbReference>
<dbReference type="AlphaFoldDB" id="A0AAV5N4N5"/>
<feature type="transmembrane region" description="Helical" evidence="1">
    <location>
        <begin position="15"/>
        <end position="34"/>
    </location>
</feature>
<keyword evidence="1" id="KW-0812">Transmembrane</keyword>
<protein>
    <submittedName>
        <fullName evidence="3">CAAX amino protease</fullName>
    </submittedName>
</protein>
<dbReference type="Pfam" id="PF02517">
    <property type="entry name" value="Rce1-like"/>
    <property type="match status" value="1"/>
</dbReference>
<name>A0AAV5N4N5_9GAMM</name>
<feature type="transmembrane region" description="Helical" evidence="1">
    <location>
        <begin position="55"/>
        <end position="72"/>
    </location>
</feature>
<organism evidence="3 4">
    <name type="scientific">Leminorella grimontii</name>
    <dbReference type="NCBI Taxonomy" id="82981"/>
    <lineage>
        <taxon>Bacteria</taxon>
        <taxon>Pseudomonadati</taxon>
        <taxon>Pseudomonadota</taxon>
        <taxon>Gammaproteobacteria</taxon>
        <taxon>Enterobacterales</taxon>
        <taxon>Budviciaceae</taxon>
        <taxon>Leminorella</taxon>
    </lineage>
</organism>
<reference evidence="3" key="1">
    <citation type="submission" date="2022-06" db="EMBL/GenBank/DDBJ databases">
        <title>Draft genome sequences of Leminorella grimontii str. JCM5902.</title>
        <authorList>
            <person name="Wakabayashi Y."/>
            <person name="Kojima K."/>
        </authorList>
    </citation>
    <scope>NUCLEOTIDE SEQUENCE</scope>
    <source>
        <strain evidence="3">JCM 5902</strain>
    </source>
</reference>
<evidence type="ECO:0000313" key="4">
    <source>
        <dbReference type="Proteomes" id="UP001058124"/>
    </source>
</evidence>
<evidence type="ECO:0000256" key="1">
    <source>
        <dbReference type="SAM" id="Phobius"/>
    </source>
</evidence>
<feature type="transmembrane region" description="Helical" evidence="1">
    <location>
        <begin position="167"/>
        <end position="186"/>
    </location>
</feature>
<dbReference type="GO" id="GO:0080120">
    <property type="term" value="P:CAAX-box protein maturation"/>
    <property type="evidence" value="ECO:0007669"/>
    <property type="project" value="UniProtKB-ARBA"/>
</dbReference>
<keyword evidence="3" id="KW-0378">Hydrolase</keyword>
<gene>
    <name evidence="3" type="ORF">SOASR030_31850</name>
</gene>
<keyword evidence="4" id="KW-1185">Reference proteome</keyword>
<dbReference type="Proteomes" id="UP001058124">
    <property type="component" value="Unassembled WGS sequence"/>
</dbReference>
<proteinExistence type="predicted"/>
<accession>A0AAV5N4N5</accession>
<evidence type="ECO:0000313" key="3">
    <source>
        <dbReference type="EMBL" id="GKX57073.1"/>
    </source>
</evidence>
<sequence length="187" mass="21138">MLLLPNYAYLYQSGMAAFVMHFFLLLPCSLIFWWEYSKRYRFLTLGKFAWRDLPLPMLAIFILVVIGAFLGMPEPWVGELPSHSPMVKVALAVVFIVLAPVNEEIIFRGLLLNASIGWGPRSKTVGIVTTSLIFSLLHTQYVMPTTFVSLFAFSAILCVVRIHTRGLIMPIVLHSLFNTWCAVVTLL</sequence>
<evidence type="ECO:0000259" key="2">
    <source>
        <dbReference type="Pfam" id="PF02517"/>
    </source>
</evidence>
<dbReference type="GO" id="GO:0004175">
    <property type="term" value="F:endopeptidase activity"/>
    <property type="evidence" value="ECO:0007669"/>
    <property type="project" value="UniProtKB-ARBA"/>
</dbReference>
<keyword evidence="1" id="KW-1133">Transmembrane helix</keyword>
<dbReference type="GO" id="GO:0006508">
    <property type="term" value="P:proteolysis"/>
    <property type="evidence" value="ECO:0007669"/>
    <property type="project" value="UniProtKB-KW"/>
</dbReference>